<proteinExistence type="predicted"/>
<keyword evidence="3" id="KW-1185">Reference proteome</keyword>
<accession>A0ABQ8GHD6</accession>
<evidence type="ECO:0000313" key="2">
    <source>
        <dbReference type="EMBL" id="KAH7055894.1"/>
    </source>
</evidence>
<feature type="compositionally biased region" description="Basic and acidic residues" evidence="1">
    <location>
        <begin position="212"/>
        <end position="224"/>
    </location>
</feature>
<feature type="region of interest" description="Disordered" evidence="1">
    <location>
        <begin position="201"/>
        <end position="224"/>
    </location>
</feature>
<dbReference type="Proteomes" id="UP000774617">
    <property type="component" value="Unassembled WGS sequence"/>
</dbReference>
<name>A0ABQ8GHD6_9PEZI</name>
<dbReference type="EMBL" id="JAGTJR010000008">
    <property type="protein sequence ID" value="KAH7055894.1"/>
    <property type="molecule type" value="Genomic_DNA"/>
</dbReference>
<comment type="caution">
    <text evidence="2">The sequence shown here is derived from an EMBL/GenBank/DDBJ whole genome shotgun (WGS) entry which is preliminary data.</text>
</comment>
<evidence type="ECO:0000256" key="1">
    <source>
        <dbReference type="SAM" id="MobiDB-lite"/>
    </source>
</evidence>
<feature type="compositionally biased region" description="Basic residues" evidence="1">
    <location>
        <begin position="57"/>
        <end position="66"/>
    </location>
</feature>
<reference evidence="2 3" key="1">
    <citation type="journal article" date="2021" name="Nat. Commun.">
        <title>Genetic determinants of endophytism in the Arabidopsis root mycobiome.</title>
        <authorList>
            <person name="Mesny F."/>
            <person name="Miyauchi S."/>
            <person name="Thiergart T."/>
            <person name="Pickel B."/>
            <person name="Atanasova L."/>
            <person name="Karlsson M."/>
            <person name="Huettel B."/>
            <person name="Barry K.W."/>
            <person name="Haridas S."/>
            <person name="Chen C."/>
            <person name="Bauer D."/>
            <person name="Andreopoulos W."/>
            <person name="Pangilinan J."/>
            <person name="LaButti K."/>
            <person name="Riley R."/>
            <person name="Lipzen A."/>
            <person name="Clum A."/>
            <person name="Drula E."/>
            <person name="Henrissat B."/>
            <person name="Kohler A."/>
            <person name="Grigoriev I.V."/>
            <person name="Martin F.M."/>
            <person name="Hacquard S."/>
        </authorList>
    </citation>
    <scope>NUCLEOTIDE SEQUENCE [LARGE SCALE GENOMIC DNA]</scope>
    <source>
        <strain evidence="2 3">MPI-SDFR-AT-0080</strain>
    </source>
</reference>
<gene>
    <name evidence="2" type="ORF">B0J12DRAFT_435367</name>
</gene>
<organism evidence="2 3">
    <name type="scientific">Macrophomina phaseolina</name>
    <dbReference type="NCBI Taxonomy" id="35725"/>
    <lineage>
        <taxon>Eukaryota</taxon>
        <taxon>Fungi</taxon>
        <taxon>Dikarya</taxon>
        <taxon>Ascomycota</taxon>
        <taxon>Pezizomycotina</taxon>
        <taxon>Dothideomycetes</taxon>
        <taxon>Dothideomycetes incertae sedis</taxon>
        <taxon>Botryosphaeriales</taxon>
        <taxon>Botryosphaeriaceae</taxon>
        <taxon>Macrophomina</taxon>
    </lineage>
</organism>
<feature type="region of interest" description="Disordered" evidence="1">
    <location>
        <begin position="17"/>
        <end position="36"/>
    </location>
</feature>
<evidence type="ECO:0000313" key="3">
    <source>
        <dbReference type="Proteomes" id="UP000774617"/>
    </source>
</evidence>
<feature type="region of interest" description="Disordered" evidence="1">
    <location>
        <begin position="48"/>
        <end position="106"/>
    </location>
</feature>
<sequence length="224" mass="25152">MLETLFSTTPIFFPARCKEDAQRKEGKKKKKEPLDPIMFHVSQAWFGNDASSANNGKKTHSSHGSHRPTQMFRDRRARARERDGANKSCTAFHPLPRQPVTPHTLNRSLLCPTSHAARRRRRTHGAGTPNAHVCTCHRRRAAVARRGPDSATLRYAEDAGGNNPLPSVVIGRKYWPAAACPIGGRVRSLLRDWLDAAASSLQRSRQRGQNWRKLDKRGVASHRD</sequence>
<protein>
    <submittedName>
        <fullName evidence="2">Uncharacterized protein</fullName>
    </submittedName>
</protein>